<evidence type="ECO:0000256" key="1">
    <source>
        <dbReference type="SAM" id="MobiDB-lite"/>
    </source>
</evidence>
<dbReference type="AlphaFoldDB" id="A0A067FF06"/>
<dbReference type="GO" id="GO:0009507">
    <property type="term" value="C:chloroplast"/>
    <property type="evidence" value="ECO:0000318"/>
    <property type="project" value="GO_Central"/>
</dbReference>
<feature type="compositionally biased region" description="Basic and acidic residues" evidence="1">
    <location>
        <begin position="181"/>
        <end position="191"/>
    </location>
</feature>
<dbReference type="PANTHER" id="PTHR45090:SF4">
    <property type="entry name" value="J DOMAIN-CONTAINING PROTEIN"/>
    <property type="match status" value="1"/>
</dbReference>
<keyword evidence="4" id="KW-1185">Reference proteome</keyword>
<dbReference type="SMART" id="SM00271">
    <property type="entry name" value="DnaJ"/>
    <property type="match status" value="1"/>
</dbReference>
<proteinExistence type="predicted"/>
<dbReference type="PROSITE" id="PS50076">
    <property type="entry name" value="DNAJ_2"/>
    <property type="match status" value="1"/>
</dbReference>
<dbReference type="Gene3D" id="1.10.287.110">
    <property type="entry name" value="DnaJ domain"/>
    <property type="match status" value="1"/>
</dbReference>
<dbReference type="Pfam" id="PF00226">
    <property type="entry name" value="DnaJ"/>
    <property type="match status" value="1"/>
</dbReference>
<evidence type="ECO:0000259" key="2">
    <source>
        <dbReference type="PROSITE" id="PS50076"/>
    </source>
</evidence>
<gene>
    <name evidence="3" type="ORF">CISIN_1g027814mg</name>
</gene>
<dbReference type="PANTHER" id="PTHR45090">
    <property type="entry name" value="CHAPERONE PROTEIN DNAJ 20 CHLOROPLASTIC"/>
    <property type="match status" value="1"/>
</dbReference>
<protein>
    <recommendedName>
        <fullName evidence="2">J domain-containing protein</fullName>
    </recommendedName>
</protein>
<dbReference type="KEGG" id="cit:102625731"/>
<dbReference type="InterPro" id="IPR036869">
    <property type="entry name" value="J_dom_sf"/>
</dbReference>
<dbReference type="SUPFAM" id="SSF46565">
    <property type="entry name" value="Chaperone J-domain"/>
    <property type="match status" value="1"/>
</dbReference>
<dbReference type="PROSITE" id="PS00636">
    <property type="entry name" value="DNAJ_1"/>
    <property type="match status" value="1"/>
</dbReference>
<reference evidence="3 4" key="1">
    <citation type="submission" date="2014-04" db="EMBL/GenBank/DDBJ databases">
        <authorList>
            <consortium name="International Citrus Genome Consortium"/>
            <person name="Gmitter F."/>
            <person name="Chen C."/>
            <person name="Farmerie W."/>
            <person name="Harkins T."/>
            <person name="Desany B."/>
            <person name="Mohiuddin M."/>
            <person name="Kodira C."/>
            <person name="Borodovsky M."/>
            <person name="Lomsadze A."/>
            <person name="Burns P."/>
            <person name="Jenkins J."/>
            <person name="Prochnik S."/>
            <person name="Shu S."/>
            <person name="Chapman J."/>
            <person name="Pitluck S."/>
            <person name="Schmutz J."/>
            <person name="Rokhsar D."/>
        </authorList>
    </citation>
    <scope>NUCLEOTIDE SEQUENCE</scope>
</reference>
<dbReference type="STRING" id="2711.A0A067FF06"/>
<dbReference type="Proteomes" id="UP000027120">
    <property type="component" value="Unassembled WGS sequence"/>
</dbReference>
<dbReference type="CDD" id="cd06257">
    <property type="entry name" value="DnaJ"/>
    <property type="match status" value="1"/>
</dbReference>
<dbReference type="PaxDb" id="2711-XP_006479220.1"/>
<dbReference type="EMBL" id="KK784901">
    <property type="protein sequence ID" value="KDO65989.1"/>
    <property type="molecule type" value="Genomic_DNA"/>
</dbReference>
<name>A0A067FF06_CITSI</name>
<accession>A0A067FF06</accession>
<dbReference type="InterPro" id="IPR053232">
    <property type="entry name" value="DnaJ_C/III_chloroplastic"/>
</dbReference>
<sequence>MSHGIVSPAAQSNFLNHSKSSIPIASSMLAEASSCLSFNPHLPKLSFSLKTQSGSLRRGPIKASAQSLSAATESFYDLLGIPQSVTPREIKQAYKHLVLKYHPDVSPPERIDENTKRFIRLQEAYETLSDPNTRALYDNHLATGSFIAFSSRKPSRYKEGLDDYGTWRIRWQSQLTELKRRSMNKDSRDHMSWGSRIRRRHRSKTTADDIDRNSTIKV</sequence>
<evidence type="ECO:0000313" key="4">
    <source>
        <dbReference type="Proteomes" id="UP000027120"/>
    </source>
</evidence>
<feature type="region of interest" description="Disordered" evidence="1">
    <location>
        <begin position="181"/>
        <end position="218"/>
    </location>
</feature>
<organism evidence="3 4">
    <name type="scientific">Citrus sinensis</name>
    <name type="common">Sweet orange</name>
    <name type="synonym">Citrus aurantium var. sinensis</name>
    <dbReference type="NCBI Taxonomy" id="2711"/>
    <lineage>
        <taxon>Eukaryota</taxon>
        <taxon>Viridiplantae</taxon>
        <taxon>Streptophyta</taxon>
        <taxon>Embryophyta</taxon>
        <taxon>Tracheophyta</taxon>
        <taxon>Spermatophyta</taxon>
        <taxon>Magnoliopsida</taxon>
        <taxon>eudicotyledons</taxon>
        <taxon>Gunneridae</taxon>
        <taxon>Pentapetalae</taxon>
        <taxon>rosids</taxon>
        <taxon>malvids</taxon>
        <taxon>Sapindales</taxon>
        <taxon>Rutaceae</taxon>
        <taxon>Aurantioideae</taxon>
        <taxon>Citrus</taxon>
    </lineage>
</organism>
<dbReference type="eggNOG" id="KOG0712">
    <property type="taxonomic scope" value="Eukaryota"/>
</dbReference>
<dbReference type="PRINTS" id="PR00625">
    <property type="entry name" value="JDOMAIN"/>
</dbReference>
<dbReference type="InterPro" id="IPR001623">
    <property type="entry name" value="DnaJ_domain"/>
</dbReference>
<dbReference type="InterPro" id="IPR018253">
    <property type="entry name" value="DnaJ_domain_CS"/>
</dbReference>
<feature type="compositionally biased region" description="Basic and acidic residues" evidence="1">
    <location>
        <begin position="205"/>
        <end position="218"/>
    </location>
</feature>
<feature type="domain" description="J" evidence="2">
    <location>
        <begin position="74"/>
        <end position="141"/>
    </location>
</feature>
<dbReference type="SMR" id="A0A067FF06"/>
<evidence type="ECO:0000313" key="3">
    <source>
        <dbReference type="EMBL" id="KDO65989.1"/>
    </source>
</evidence>